<dbReference type="EMBL" id="CP159837">
    <property type="protein sequence ID" value="XCM39405.1"/>
    <property type="molecule type" value="Genomic_DNA"/>
</dbReference>
<name>A0AAU8JJC3_9CYAN</name>
<evidence type="ECO:0000256" key="1">
    <source>
        <dbReference type="SAM" id="MobiDB-lite"/>
    </source>
</evidence>
<dbReference type="AlphaFoldDB" id="A0AAU8JJC3"/>
<evidence type="ECO:0000313" key="3">
    <source>
        <dbReference type="EMBL" id="XCM39405.1"/>
    </source>
</evidence>
<proteinExistence type="predicted"/>
<dbReference type="SUPFAM" id="SSF51126">
    <property type="entry name" value="Pectin lyase-like"/>
    <property type="match status" value="1"/>
</dbReference>
<dbReference type="RefSeq" id="WP_190880223.1">
    <property type="nucleotide sequence ID" value="NZ_CP159837.1"/>
</dbReference>
<gene>
    <name evidence="3" type="ORF">ABWT76_002329</name>
</gene>
<dbReference type="Gene3D" id="2.160.20.10">
    <property type="entry name" value="Single-stranded right-handed beta-helix, Pectin lyase-like"/>
    <property type="match status" value="1"/>
</dbReference>
<keyword evidence="2" id="KW-0812">Transmembrane</keyword>
<feature type="region of interest" description="Disordered" evidence="1">
    <location>
        <begin position="82"/>
        <end position="103"/>
    </location>
</feature>
<dbReference type="InterPro" id="IPR011050">
    <property type="entry name" value="Pectin_lyase_fold/virulence"/>
</dbReference>
<keyword evidence="3" id="KW-0378">Hydrolase</keyword>
<reference evidence="3" key="1">
    <citation type="submission" date="2024-07" db="EMBL/GenBank/DDBJ databases">
        <authorList>
            <person name="Kim Y.J."/>
            <person name="Jeong J.Y."/>
        </authorList>
    </citation>
    <scope>NUCLEOTIDE SEQUENCE</scope>
    <source>
        <strain evidence="3">GIHE-MW2</strain>
    </source>
</reference>
<evidence type="ECO:0000256" key="2">
    <source>
        <dbReference type="SAM" id="Phobius"/>
    </source>
</evidence>
<sequence>MIPNLKQKLKTLKRQERKFLQVVSLVGFSLSLIWLIYTLFSYVNGTPSPPLPSPEMVGKNYPVSALETSVIQSVIQSENNSENMVQNQGCGSPKGGSKDNPIATQYGQNTYPWTNQIKWNCVYNIQDFYGANMSDRLSAAIAAAAGGGVIYFPAGTYEFNDHIYLTDGVVLRGETPKVTDAKSDNYDPPSKLVFPQYQPRLSGNGTPNDTAFKKILTRQSDQDSNLGLVNLDINRAVISIVGNSETGTNKNLLVFGIKSNNVAAPDPQVPDVSFQAPWMRFSDRFATNIKLQAKENILVANNRINDKPTDTYDQPGYQIQSRDQKSTIALEDGRQVPFSYTDHYGIVVNRSKPGGFQLAATPDSEPGLFRKGIVIRDNWVYHTMRVGIQASGDGLVIQDNQIKDNPRKQAWVHPTGLREPRGADTFENRAIDWSGWNVKIQGNQYEVYQHRIQDSKYFSTDGEGILIQECCGGTTVNGAEIKNNRGKGYIGLYKTQEIKNVTIQGNEVLHSPTNNTPLIYLMADTNNRPYSMGDVTVENNTVQGSIFLKASAGGSRNVVQNNQGSNQGAIEVSCHVQVTGNQGFAAKPCWR</sequence>
<feature type="transmembrane region" description="Helical" evidence="2">
    <location>
        <begin position="20"/>
        <end position="43"/>
    </location>
</feature>
<accession>A0AAU8JJC3</accession>
<keyword evidence="2" id="KW-0472">Membrane</keyword>
<dbReference type="InterPro" id="IPR012334">
    <property type="entry name" value="Pectin_lyas_fold"/>
</dbReference>
<organism evidence="3">
    <name type="scientific">Planktothricoides raciborskii GIHE-MW2</name>
    <dbReference type="NCBI Taxonomy" id="2792601"/>
    <lineage>
        <taxon>Bacteria</taxon>
        <taxon>Bacillati</taxon>
        <taxon>Cyanobacteriota</taxon>
        <taxon>Cyanophyceae</taxon>
        <taxon>Oscillatoriophycideae</taxon>
        <taxon>Oscillatoriales</taxon>
        <taxon>Oscillatoriaceae</taxon>
        <taxon>Planktothricoides</taxon>
    </lineage>
</organism>
<dbReference type="GO" id="GO:0016787">
    <property type="term" value="F:hydrolase activity"/>
    <property type="evidence" value="ECO:0007669"/>
    <property type="project" value="UniProtKB-KW"/>
</dbReference>
<protein>
    <submittedName>
        <fullName evidence="3">Glycosyl hydrolase family 28-related protein</fullName>
    </submittedName>
</protein>
<keyword evidence="2" id="KW-1133">Transmembrane helix</keyword>